<reference evidence="1" key="1">
    <citation type="journal article" date="2020" name="Stud. Mycol.">
        <title>101 Dothideomycetes genomes: a test case for predicting lifestyles and emergence of pathogens.</title>
        <authorList>
            <person name="Haridas S."/>
            <person name="Albert R."/>
            <person name="Binder M."/>
            <person name="Bloem J."/>
            <person name="Labutti K."/>
            <person name="Salamov A."/>
            <person name="Andreopoulos B."/>
            <person name="Baker S."/>
            <person name="Barry K."/>
            <person name="Bills G."/>
            <person name="Bluhm B."/>
            <person name="Cannon C."/>
            <person name="Castanera R."/>
            <person name="Culley D."/>
            <person name="Daum C."/>
            <person name="Ezra D."/>
            <person name="Gonzalez J."/>
            <person name="Henrissat B."/>
            <person name="Kuo A."/>
            <person name="Liang C."/>
            <person name="Lipzen A."/>
            <person name="Lutzoni F."/>
            <person name="Magnuson J."/>
            <person name="Mondo S."/>
            <person name="Nolan M."/>
            <person name="Ohm R."/>
            <person name="Pangilinan J."/>
            <person name="Park H.-J."/>
            <person name="Ramirez L."/>
            <person name="Alfaro M."/>
            <person name="Sun H."/>
            <person name="Tritt A."/>
            <person name="Yoshinaga Y."/>
            <person name="Zwiers L.-H."/>
            <person name="Turgeon B."/>
            <person name="Goodwin S."/>
            <person name="Spatafora J."/>
            <person name="Crous P."/>
            <person name="Grigoriev I."/>
        </authorList>
    </citation>
    <scope>NUCLEOTIDE SEQUENCE</scope>
    <source>
        <strain evidence="1">CBS 480.64</strain>
    </source>
</reference>
<sequence length="180" mass="20107">MGHSPAADMSDLIGPQMTLEGQNRDQTGAASLTYLVSASWDGRQDSAWPGHTQGTSRTVPTEARRTLKLASLRQNKTCCYLRWLAQFPWHWACHWLLRHCYYHHCCWYCYRPRAARPRRPAPRDPPCARARAACGARGRLAAAATRGWHPAGSRCRRGGRDSIGASGATQMGHATWHVTI</sequence>
<organism evidence="1 2">
    <name type="scientific">Piedraia hortae CBS 480.64</name>
    <dbReference type="NCBI Taxonomy" id="1314780"/>
    <lineage>
        <taxon>Eukaryota</taxon>
        <taxon>Fungi</taxon>
        <taxon>Dikarya</taxon>
        <taxon>Ascomycota</taxon>
        <taxon>Pezizomycotina</taxon>
        <taxon>Dothideomycetes</taxon>
        <taxon>Dothideomycetidae</taxon>
        <taxon>Capnodiales</taxon>
        <taxon>Piedraiaceae</taxon>
        <taxon>Piedraia</taxon>
    </lineage>
</organism>
<dbReference type="Proteomes" id="UP000799421">
    <property type="component" value="Unassembled WGS sequence"/>
</dbReference>
<evidence type="ECO:0000313" key="1">
    <source>
        <dbReference type="EMBL" id="KAF2860275.1"/>
    </source>
</evidence>
<name>A0A6A7C022_9PEZI</name>
<proteinExistence type="predicted"/>
<accession>A0A6A7C022</accession>
<dbReference type="EMBL" id="MU005983">
    <property type="protein sequence ID" value="KAF2860275.1"/>
    <property type="molecule type" value="Genomic_DNA"/>
</dbReference>
<evidence type="ECO:0000313" key="2">
    <source>
        <dbReference type="Proteomes" id="UP000799421"/>
    </source>
</evidence>
<gene>
    <name evidence="1" type="ORF">K470DRAFT_72893</name>
</gene>
<protein>
    <submittedName>
        <fullName evidence="1">Uncharacterized protein</fullName>
    </submittedName>
</protein>
<keyword evidence="2" id="KW-1185">Reference proteome</keyword>
<dbReference type="AlphaFoldDB" id="A0A6A7C022"/>